<dbReference type="GO" id="GO:0004674">
    <property type="term" value="F:protein serine/threonine kinase activity"/>
    <property type="evidence" value="ECO:0007669"/>
    <property type="project" value="UniProtKB-KW"/>
</dbReference>
<dbReference type="AlphaFoldDB" id="A0A918J7K2"/>
<dbReference type="InterPro" id="IPR036890">
    <property type="entry name" value="HATPase_C_sf"/>
</dbReference>
<keyword evidence="1" id="KW-0723">Serine/threonine-protein kinase</keyword>
<evidence type="ECO:0000313" key="5">
    <source>
        <dbReference type="Proteomes" id="UP000620224"/>
    </source>
</evidence>
<evidence type="ECO:0000313" key="4">
    <source>
        <dbReference type="EMBL" id="GGW57262.1"/>
    </source>
</evidence>
<dbReference type="InterPro" id="IPR003594">
    <property type="entry name" value="HATPase_dom"/>
</dbReference>
<dbReference type="PANTHER" id="PTHR35526:SF3">
    <property type="entry name" value="ANTI-SIGMA-F FACTOR RSBW"/>
    <property type="match status" value="1"/>
</dbReference>
<reference evidence="4" key="2">
    <citation type="submission" date="2020-09" db="EMBL/GenBank/DDBJ databases">
        <authorList>
            <person name="Sun Q."/>
            <person name="Ohkuma M."/>
        </authorList>
    </citation>
    <scope>NUCLEOTIDE SEQUENCE</scope>
    <source>
        <strain evidence="4">JCM 4490</strain>
    </source>
</reference>
<dbReference type="EMBL" id="BMUE01000007">
    <property type="protein sequence ID" value="GGW57262.1"/>
    <property type="molecule type" value="Genomic_DNA"/>
</dbReference>
<gene>
    <name evidence="4" type="ORF">GCM10010503_38260</name>
</gene>
<keyword evidence="1" id="KW-0418">Kinase</keyword>
<keyword evidence="1" id="KW-0808">Transferase</keyword>
<dbReference type="InterPro" id="IPR050267">
    <property type="entry name" value="Anti-sigma-factor_SerPK"/>
</dbReference>
<dbReference type="Gene3D" id="3.30.565.10">
    <property type="entry name" value="Histidine kinase-like ATPase, C-terminal domain"/>
    <property type="match status" value="1"/>
</dbReference>
<feature type="compositionally biased region" description="Basic and acidic residues" evidence="2">
    <location>
        <begin position="19"/>
        <end position="33"/>
    </location>
</feature>
<feature type="domain" description="Histidine kinase/HSP90-like ATPase" evidence="3">
    <location>
        <begin position="55"/>
        <end position="171"/>
    </location>
</feature>
<dbReference type="Proteomes" id="UP000620224">
    <property type="component" value="Unassembled WGS sequence"/>
</dbReference>
<accession>A0A918J7K2</accession>
<proteinExistence type="predicted"/>
<reference evidence="4" key="1">
    <citation type="journal article" date="2014" name="Int. J. Syst. Evol. Microbiol.">
        <title>Complete genome sequence of Corynebacterium casei LMG S-19264T (=DSM 44701T), isolated from a smear-ripened cheese.</title>
        <authorList>
            <consortium name="US DOE Joint Genome Institute (JGI-PGF)"/>
            <person name="Walter F."/>
            <person name="Albersmeier A."/>
            <person name="Kalinowski J."/>
            <person name="Ruckert C."/>
        </authorList>
    </citation>
    <scope>NUCLEOTIDE SEQUENCE</scope>
    <source>
        <strain evidence="4">JCM 4490</strain>
    </source>
</reference>
<evidence type="ECO:0000256" key="2">
    <source>
        <dbReference type="SAM" id="MobiDB-lite"/>
    </source>
</evidence>
<name>A0A918J7K2_9ACTN</name>
<feature type="region of interest" description="Disordered" evidence="2">
    <location>
        <begin position="14"/>
        <end position="46"/>
    </location>
</feature>
<evidence type="ECO:0000259" key="3">
    <source>
        <dbReference type="Pfam" id="PF13581"/>
    </source>
</evidence>
<comment type="caution">
    <text evidence="4">The sequence shown here is derived from an EMBL/GenBank/DDBJ whole genome shotgun (WGS) entry which is preliminary data.</text>
</comment>
<dbReference type="SUPFAM" id="SSF55874">
    <property type="entry name" value="ATPase domain of HSP90 chaperone/DNA topoisomerase II/histidine kinase"/>
    <property type="match status" value="1"/>
</dbReference>
<organism evidence="4 5">
    <name type="scientific">Streptomyces lucensis JCM 4490</name>
    <dbReference type="NCBI Taxonomy" id="1306176"/>
    <lineage>
        <taxon>Bacteria</taxon>
        <taxon>Bacillati</taxon>
        <taxon>Actinomycetota</taxon>
        <taxon>Actinomycetes</taxon>
        <taxon>Kitasatosporales</taxon>
        <taxon>Streptomycetaceae</taxon>
        <taxon>Streptomyces</taxon>
    </lineage>
</organism>
<dbReference type="Pfam" id="PF13581">
    <property type="entry name" value="HATPase_c_2"/>
    <property type="match status" value="1"/>
</dbReference>
<protein>
    <recommendedName>
        <fullName evidence="3">Histidine kinase/HSP90-like ATPase domain-containing protein</fullName>
    </recommendedName>
</protein>
<sequence length="180" mass="19549">MSMRRLVRHLVPVAALPDPTRRAEPTSRPDRPSPGRRRRFRGDPPSHSVAVCAMRAECRAAALARSFTTAQLSRWHVGDEVADAARIVVSELVTNAVLHSGAAGVTLRLDCTAEKIVIRVQDDGIWRERTTAYHSDPAGLLAESGRGLHLVHAHATDCGVQRTPVGSCAWACLPRPGSER</sequence>
<keyword evidence="5" id="KW-1185">Reference proteome</keyword>
<dbReference type="PANTHER" id="PTHR35526">
    <property type="entry name" value="ANTI-SIGMA-F FACTOR RSBW-RELATED"/>
    <property type="match status" value="1"/>
</dbReference>
<evidence type="ECO:0000256" key="1">
    <source>
        <dbReference type="ARBA" id="ARBA00022527"/>
    </source>
</evidence>
<dbReference type="CDD" id="cd16936">
    <property type="entry name" value="HATPase_RsbW-like"/>
    <property type="match status" value="1"/>
</dbReference>